<dbReference type="AlphaFoldDB" id="A0A2S4KWH4"/>
<feature type="compositionally biased region" description="Low complexity" evidence="1">
    <location>
        <begin position="212"/>
        <end position="224"/>
    </location>
</feature>
<keyword evidence="3" id="KW-1185">Reference proteome</keyword>
<accession>A0A2S4KWH4</accession>
<organism evidence="2 3">
    <name type="scientific">Tolypocladium paradoxum</name>
    <dbReference type="NCBI Taxonomy" id="94208"/>
    <lineage>
        <taxon>Eukaryota</taxon>
        <taxon>Fungi</taxon>
        <taxon>Dikarya</taxon>
        <taxon>Ascomycota</taxon>
        <taxon>Pezizomycotina</taxon>
        <taxon>Sordariomycetes</taxon>
        <taxon>Hypocreomycetidae</taxon>
        <taxon>Hypocreales</taxon>
        <taxon>Ophiocordycipitaceae</taxon>
        <taxon>Tolypocladium</taxon>
    </lineage>
</organism>
<dbReference type="Proteomes" id="UP000237481">
    <property type="component" value="Unassembled WGS sequence"/>
</dbReference>
<protein>
    <submittedName>
        <fullName evidence="2">Uncharacterized protein</fullName>
    </submittedName>
</protein>
<evidence type="ECO:0000256" key="1">
    <source>
        <dbReference type="SAM" id="MobiDB-lite"/>
    </source>
</evidence>
<sequence>MAGVPPTAAPRFILGPWTRPVVSLEGFLARCPGTGSISRSLWMTMDGERMEGWAPQAPLGNCGHGRRQALRSWAGARGGTRLMLGGTKLSGLPWRDHTPLRLPSRWSLRVSATAQGQRARDWVPTGPSLRRCASFSIQQAWSDPWTRDFHRRRRRRFNVLHGIQTTVSGRCGAALESSHCPLMEHVPASSPCPLGSVSSGLCLACASLSSASTASPTASGTHSTVPQSRGRARTTTEAAVRRSEVRRGVCGWLGLDRLPDGTRWPSDGSRAVQMACGWDASRWQR</sequence>
<dbReference type="EMBL" id="PKSG01000515">
    <property type="protein sequence ID" value="POR34536.1"/>
    <property type="molecule type" value="Genomic_DNA"/>
</dbReference>
<proteinExistence type="predicted"/>
<comment type="caution">
    <text evidence="2">The sequence shown here is derived from an EMBL/GenBank/DDBJ whole genome shotgun (WGS) entry which is preliminary data.</text>
</comment>
<evidence type="ECO:0000313" key="2">
    <source>
        <dbReference type="EMBL" id="POR34536.1"/>
    </source>
</evidence>
<feature type="region of interest" description="Disordered" evidence="1">
    <location>
        <begin position="212"/>
        <end position="240"/>
    </location>
</feature>
<gene>
    <name evidence="2" type="ORF">TPAR_05291</name>
</gene>
<reference evidence="2 3" key="1">
    <citation type="submission" date="2018-01" db="EMBL/GenBank/DDBJ databases">
        <title>Harnessing the power of phylogenomics to disentangle the directionality and signatures of interkingdom host jumping in the parasitic fungal genus Tolypocladium.</title>
        <authorList>
            <person name="Quandt C.A."/>
            <person name="Patterson W."/>
            <person name="Spatafora J.W."/>
        </authorList>
    </citation>
    <scope>NUCLEOTIDE SEQUENCE [LARGE SCALE GENOMIC DNA]</scope>
    <source>
        <strain evidence="2 3">NRBC 100945</strain>
    </source>
</reference>
<evidence type="ECO:0000313" key="3">
    <source>
        <dbReference type="Proteomes" id="UP000237481"/>
    </source>
</evidence>
<name>A0A2S4KWH4_9HYPO</name>